<keyword evidence="2" id="KW-0732">Signal</keyword>
<dbReference type="SUPFAM" id="SSF48452">
    <property type="entry name" value="TPR-like"/>
    <property type="match status" value="2"/>
</dbReference>
<evidence type="ECO:0000313" key="3">
    <source>
        <dbReference type="EMBL" id="GGA67005.1"/>
    </source>
</evidence>
<feature type="signal peptide" evidence="2">
    <location>
        <begin position="1"/>
        <end position="19"/>
    </location>
</feature>
<sequence>MSVSFAKSVSVIAMSLVLAAPMSLGSDPKVATDDAGDLILAQAEPSAPAATPEVDESALRYFARQGDTRRLEIEIARLRALYPDWVPPTDLLSAPPQTDPELDAIWDLYSQGRLAEVRQKIAERQSADSGWSPPADLIDRLELAEARERLINASDLKQYDTVIKVASEKSELLTCSEVDVLWRVAEAFAQTNREQRSFDTYRYVLTNCENPNERLATIQNASKNLSRSHIDELLKLERKTAGIGEFEPFRDDLARAVVAEAGEDEKVVVPAEQLTRLEQLAEREKKASDALLLGWYYLRRENIDPAEKWFRQAFEAEQTASAARGIALVLIEREKFADAEGIMYRWRADDDDSRSVYLAAVANLLGTEPRPALSPDVLSSIVTEVAAAKDVIAANQLGWYARAWQQHETAKAWFNLALQWKSDDEEAAYGLGVSYFQLGQTAELAAMKQRWQGRSERIQLIGTEAQAPATTAPMVTPPQTATAAPQTAAPAPQTVQTAPDVRVRDTSAAPPRPSTSAPQVATRAPQTRSSSTSYRRGCSDFVHPETLAPEAALARGWCLMDLNRPLEAAQAFEVALRSRTDRVRSDASYGQSLAYLRAGLVNEAAVAATKARQEPSRTIELQTSILAERALGAFERGRYAEALLALDQRAQIAPERVDLMVLRGYAYMKLNRLGDASRVLEAAAGTGNRDAIRALADLRNQLNGQ</sequence>
<feature type="compositionally biased region" description="Low complexity" evidence="1">
    <location>
        <begin position="506"/>
        <end position="518"/>
    </location>
</feature>
<dbReference type="InterPro" id="IPR011990">
    <property type="entry name" value="TPR-like_helical_dom_sf"/>
</dbReference>
<comment type="caution">
    <text evidence="3">The sequence shown here is derived from an EMBL/GenBank/DDBJ whole genome shotgun (WGS) entry which is preliminary data.</text>
</comment>
<feature type="region of interest" description="Disordered" evidence="1">
    <location>
        <begin position="465"/>
        <end position="536"/>
    </location>
</feature>
<dbReference type="Pfam" id="PF13432">
    <property type="entry name" value="TPR_16"/>
    <property type="match status" value="1"/>
</dbReference>
<name>A0A916W5D6_9HYPH</name>
<dbReference type="Proteomes" id="UP000636264">
    <property type="component" value="Unassembled WGS sequence"/>
</dbReference>
<evidence type="ECO:0000313" key="4">
    <source>
        <dbReference type="Proteomes" id="UP000636264"/>
    </source>
</evidence>
<dbReference type="Gene3D" id="1.25.40.10">
    <property type="entry name" value="Tetratricopeptide repeat domain"/>
    <property type="match status" value="2"/>
</dbReference>
<evidence type="ECO:0000256" key="1">
    <source>
        <dbReference type="SAM" id="MobiDB-lite"/>
    </source>
</evidence>
<dbReference type="EMBL" id="BMIF01000005">
    <property type="protein sequence ID" value="GGA67005.1"/>
    <property type="molecule type" value="Genomic_DNA"/>
</dbReference>
<evidence type="ECO:0008006" key="5">
    <source>
        <dbReference type="Google" id="ProtNLM"/>
    </source>
</evidence>
<feature type="chain" id="PRO_5037343942" description="Cellulose synthase" evidence="2">
    <location>
        <begin position="20"/>
        <end position="705"/>
    </location>
</feature>
<reference evidence="3" key="1">
    <citation type="journal article" date="2014" name="Int. J. Syst. Evol. Microbiol.">
        <title>Complete genome sequence of Corynebacterium casei LMG S-19264T (=DSM 44701T), isolated from a smear-ripened cheese.</title>
        <authorList>
            <consortium name="US DOE Joint Genome Institute (JGI-PGF)"/>
            <person name="Walter F."/>
            <person name="Albersmeier A."/>
            <person name="Kalinowski J."/>
            <person name="Ruckert C."/>
        </authorList>
    </citation>
    <scope>NUCLEOTIDE SEQUENCE</scope>
    <source>
        <strain evidence="3">CGMCC 1.15320</strain>
    </source>
</reference>
<accession>A0A916W5D6</accession>
<feature type="compositionally biased region" description="Polar residues" evidence="1">
    <location>
        <begin position="524"/>
        <end position="534"/>
    </location>
</feature>
<gene>
    <name evidence="3" type="ORF">GCM10011385_21140</name>
</gene>
<dbReference type="InterPro" id="IPR019734">
    <property type="entry name" value="TPR_rpt"/>
</dbReference>
<dbReference type="SMART" id="SM00028">
    <property type="entry name" value="TPR"/>
    <property type="match status" value="5"/>
</dbReference>
<dbReference type="AlphaFoldDB" id="A0A916W5D6"/>
<evidence type="ECO:0000256" key="2">
    <source>
        <dbReference type="SAM" id="SignalP"/>
    </source>
</evidence>
<reference evidence="3" key="2">
    <citation type="submission" date="2020-09" db="EMBL/GenBank/DDBJ databases">
        <authorList>
            <person name="Sun Q."/>
            <person name="Zhou Y."/>
        </authorList>
    </citation>
    <scope>NUCLEOTIDE SEQUENCE</scope>
    <source>
        <strain evidence="3">CGMCC 1.15320</strain>
    </source>
</reference>
<dbReference type="RefSeq" id="WP_188721018.1">
    <property type="nucleotide sequence ID" value="NZ_BMIF01000005.1"/>
</dbReference>
<organism evidence="3 4">
    <name type="scientific">Nitratireductor aestuarii</name>
    <dbReference type="NCBI Taxonomy" id="1735103"/>
    <lineage>
        <taxon>Bacteria</taxon>
        <taxon>Pseudomonadati</taxon>
        <taxon>Pseudomonadota</taxon>
        <taxon>Alphaproteobacteria</taxon>
        <taxon>Hyphomicrobiales</taxon>
        <taxon>Phyllobacteriaceae</taxon>
        <taxon>Nitratireductor</taxon>
    </lineage>
</organism>
<feature type="compositionally biased region" description="Low complexity" evidence="1">
    <location>
        <begin position="465"/>
        <end position="499"/>
    </location>
</feature>
<proteinExistence type="predicted"/>
<keyword evidence="4" id="KW-1185">Reference proteome</keyword>
<protein>
    <recommendedName>
        <fullName evidence="5">Cellulose synthase</fullName>
    </recommendedName>
</protein>